<reference evidence="1" key="1">
    <citation type="submission" date="2021-02" db="EMBL/GenBank/DDBJ databases">
        <authorList>
            <person name="Nowell W R."/>
        </authorList>
    </citation>
    <scope>NUCLEOTIDE SEQUENCE</scope>
</reference>
<dbReference type="Proteomes" id="UP000663828">
    <property type="component" value="Unassembled WGS sequence"/>
</dbReference>
<protein>
    <submittedName>
        <fullName evidence="1">Uncharacterized protein</fullName>
    </submittedName>
</protein>
<accession>A0A815BLH5</accession>
<evidence type="ECO:0000313" key="2">
    <source>
        <dbReference type="Proteomes" id="UP000663828"/>
    </source>
</evidence>
<gene>
    <name evidence="1" type="ORF">XAT740_LOCUS27411</name>
</gene>
<keyword evidence="2" id="KW-1185">Reference proteome</keyword>
<dbReference type="EMBL" id="CAJNOR010002287">
    <property type="protein sequence ID" value="CAF1273236.1"/>
    <property type="molecule type" value="Genomic_DNA"/>
</dbReference>
<name>A0A815BLH5_ADIRI</name>
<dbReference type="AlphaFoldDB" id="A0A815BLH5"/>
<sequence>MASTTNSARLDDHGFSTDQSLNTNSKLVNDVIVIKNHDGFKIGRINDNHPGYYGTVGSGRFLQTSSWKRNSLESAKTVPESRRAVPEPIQISTGPVAAMIDLGTLTRRCHLLALADIEKKKETILNMESMINLLIQKLITMPSSSEIIKILLNDQSFEFDDIVAKIYAHLNQIESEENLENLAQIVAHISIDKNRLPDIGKHLSNVLDHRSNKAKFTRILVDEIGRFIEESNQTDVKHTFIIEYAKLTRYMIKTLSQC</sequence>
<proteinExistence type="predicted"/>
<evidence type="ECO:0000313" key="1">
    <source>
        <dbReference type="EMBL" id="CAF1273236.1"/>
    </source>
</evidence>
<organism evidence="1 2">
    <name type="scientific">Adineta ricciae</name>
    <name type="common">Rotifer</name>
    <dbReference type="NCBI Taxonomy" id="249248"/>
    <lineage>
        <taxon>Eukaryota</taxon>
        <taxon>Metazoa</taxon>
        <taxon>Spiralia</taxon>
        <taxon>Gnathifera</taxon>
        <taxon>Rotifera</taxon>
        <taxon>Eurotatoria</taxon>
        <taxon>Bdelloidea</taxon>
        <taxon>Adinetida</taxon>
        <taxon>Adinetidae</taxon>
        <taxon>Adineta</taxon>
    </lineage>
</organism>
<comment type="caution">
    <text evidence="1">The sequence shown here is derived from an EMBL/GenBank/DDBJ whole genome shotgun (WGS) entry which is preliminary data.</text>
</comment>